<proteinExistence type="predicted"/>
<evidence type="ECO:0000313" key="2">
    <source>
        <dbReference type="EMBL" id="GAA5159555.1"/>
    </source>
</evidence>
<dbReference type="Proteomes" id="UP001500547">
    <property type="component" value="Unassembled WGS sequence"/>
</dbReference>
<accession>A0ABP9QCE2</accession>
<keyword evidence="1" id="KW-0472">Membrane</keyword>
<protein>
    <submittedName>
        <fullName evidence="2">Uncharacterized protein</fullName>
    </submittedName>
</protein>
<evidence type="ECO:0000256" key="1">
    <source>
        <dbReference type="SAM" id="Phobius"/>
    </source>
</evidence>
<keyword evidence="1" id="KW-0812">Transmembrane</keyword>
<name>A0ABP9QCE2_9RHOO</name>
<keyword evidence="1" id="KW-1133">Transmembrane helix</keyword>
<feature type="transmembrane region" description="Helical" evidence="1">
    <location>
        <begin position="125"/>
        <end position="144"/>
    </location>
</feature>
<keyword evidence="3" id="KW-1185">Reference proteome</keyword>
<dbReference type="RefSeq" id="WP_345531358.1">
    <property type="nucleotide sequence ID" value="NZ_BAABLD010000002.1"/>
</dbReference>
<comment type="caution">
    <text evidence="2">The sequence shown here is derived from an EMBL/GenBank/DDBJ whole genome shotgun (WGS) entry which is preliminary data.</text>
</comment>
<reference evidence="3" key="1">
    <citation type="journal article" date="2019" name="Int. J. Syst. Evol. Microbiol.">
        <title>The Global Catalogue of Microorganisms (GCM) 10K type strain sequencing project: providing services to taxonomists for standard genome sequencing and annotation.</title>
        <authorList>
            <consortium name="The Broad Institute Genomics Platform"/>
            <consortium name="The Broad Institute Genome Sequencing Center for Infectious Disease"/>
            <person name="Wu L."/>
            <person name="Ma J."/>
        </authorList>
    </citation>
    <scope>NUCLEOTIDE SEQUENCE [LARGE SCALE GENOMIC DNA]</scope>
    <source>
        <strain evidence="3">JCM 18715</strain>
    </source>
</reference>
<dbReference type="EMBL" id="BAABLD010000002">
    <property type="protein sequence ID" value="GAA5159555.1"/>
    <property type="molecule type" value="Genomic_DNA"/>
</dbReference>
<organism evidence="2 3">
    <name type="scientific">Viridibacterium curvum</name>
    <dbReference type="NCBI Taxonomy" id="1101404"/>
    <lineage>
        <taxon>Bacteria</taxon>
        <taxon>Pseudomonadati</taxon>
        <taxon>Pseudomonadota</taxon>
        <taxon>Betaproteobacteria</taxon>
        <taxon>Rhodocyclales</taxon>
        <taxon>Rhodocyclaceae</taxon>
        <taxon>Viridibacterium</taxon>
    </lineage>
</organism>
<sequence>MAIDANHDLGVIEILPGLVEINSSSSRVRTESDSKKYVYFVNGYKIGEEFKIECEGDAYSLCEENEFSKKNGIENAKAWVIPINNNKGFIRAQGVLRNDGKIEIKEYKESEKKAEELKEKTKTKLYIFVSIFTFSSLDLILSFIKK</sequence>
<gene>
    <name evidence="2" type="ORF">GCM10025770_06040</name>
</gene>
<evidence type="ECO:0000313" key="3">
    <source>
        <dbReference type="Proteomes" id="UP001500547"/>
    </source>
</evidence>